<dbReference type="GO" id="GO:0005634">
    <property type="term" value="C:nucleus"/>
    <property type="evidence" value="ECO:0007669"/>
    <property type="project" value="TreeGrafter"/>
</dbReference>
<dbReference type="STRING" id="7574.A0A1S3JAM2"/>
<evidence type="ECO:0000256" key="2">
    <source>
        <dbReference type="SAM" id="MobiDB-lite"/>
    </source>
</evidence>
<dbReference type="Proteomes" id="UP000085678">
    <property type="component" value="Unplaced"/>
</dbReference>
<dbReference type="OrthoDB" id="10252486at2759"/>
<organism evidence="3 4">
    <name type="scientific">Lingula anatina</name>
    <name type="common">Brachiopod</name>
    <name type="synonym">Lingula unguis</name>
    <dbReference type="NCBI Taxonomy" id="7574"/>
    <lineage>
        <taxon>Eukaryota</taxon>
        <taxon>Metazoa</taxon>
        <taxon>Spiralia</taxon>
        <taxon>Lophotrochozoa</taxon>
        <taxon>Brachiopoda</taxon>
        <taxon>Linguliformea</taxon>
        <taxon>Lingulata</taxon>
        <taxon>Lingulida</taxon>
        <taxon>Linguloidea</taxon>
        <taxon>Lingulidae</taxon>
        <taxon>Lingula</taxon>
    </lineage>
</organism>
<evidence type="ECO:0000313" key="4">
    <source>
        <dbReference type="RefSeq" id="XP_013407455.1"/>
    </source>
</evidence>
<keyword evidence="3" id="KW-1185">Reference proteome</keyword>
<dbReference type="Gene3D" id="1.10.8.140">
    <property type="entry name" value="PDCD5-like"/>
    <property type="match status" value="1"/>
</dbReference>
<dbReference type="Pfam" id="PF01984">
    <property type="entry name" value="dsDNA_bind"/>
    <property type="match status" value="1"/>
</dbReference>
<dbReference type="RefSeq" id="XP_013407455.1">
    <property type="nucleotide sequence ID" value="XM_013552001.1"/>
</dbReference>
<dbReference type="FunFam" id="1.10.8.140:FF:000006">
    <property type="entry name" value="programmed cell death protein 5-like"/>
    <property type="match status" value="1"/>
</dbReference>
<comment type="similarity">
    <text evidence="1">Belongs to the PDCD5 family.</text>
</comment>
<dbReference type="GeneID" id="106171583"/>
<dbReference type="AlphaFoldDB" id="A0A1S3JAM2"/>
<name>A0A1S3JAM2_LINAN</name>
<dbReference type="KEGG" id="lak:106171583"/>
<accession>A0A1S3JAM2</accession>
<dbReference type="OMA" id="MQYEMQK"/>
<dbReference type="PANTHER" id="PTHR10840">
    <property type="entry name" value="PROGRAMMED CELL DEATH PROTEIN 5"/>
    <property type="match status" value="1"/>
</dbReference>
<reference evidence="4" key="1">
    <citation type="submission" date="2025-08" db="UniProtKB">
        <authorList>
            <consortium name="RefSeq"/>
        </authorList>
    </citation>
    <scope>IDENTIFICATION</scope>
    <source>
        <tissue evidence="4">Gonads</tissue>
    </source>
</reference>
<evidence type="ECO:0000313" key="3">
    <source>
        <dbReference type="Proteomes" id="UP000085678"/>
    </source>
</evidence>
<proteinExistence type="inferred from homology"/>
<protein>
    <submittedName>
        <fullName evidence="4">Programmed cell death protein 5-like</fullName>
    </submittedName>
</protein>
<dbReference type="SUPFAM" id="SSF46950">
    <property type="entry name" value="Double-stranded DNA-binding domain"/>
    <property type="match status" value="1"/>
</dbReference>
<dbReference type="FunCoup" id="A0A1S3JAM2">
    <property type="interactions" value="2023"/>
</dbReference>
<sequence>MADSELEAIRARRLAEMQAQQQGGRGGRGGPSQEEQEEMKAKQADMRNSILSQVLDQQARARLNTIAVAKPDKAKKVEDMLIQMTQMGQIQTKLSEDQLKSLLERVSEQTQKTKVKFDRRRAALDDSDDDM</sequence>
<dbReference type="GO" id="GO:0003677">
    <property type="term" value="F:DNA binding"/>
    <property type="evidence" value="ECO:0007669"/>
    <property type="project" value="InterPro"/>
</dbReference>
<dbReference type="InParanoid" id="A0A1S3JAM2"/>
<gene>
    <name evidence="4" type="primary">LOC106171583</name>
</gene>
<evidence type="ECO:0000256" key="1">
    <source>
        <dbReference type="ARBA" id="ARBA00010490"/>
    </source>
</evidence>
<dbReference type="PANTHER" id="PTHR10840:SF0">
    <property type="entry name" value="PROGRAMMED CELL DEATH PROTEIN 5"/>
    <property type="match status" value="1"/>
</dbReference>
<feature type="region of interest" description="Disordered" evidence="2">
    <location>
        <begin position="12"/>
        <end position="45"/>
    </location>
</feature>
<dbReference type="InterPro" id="IPR036883">
    <property type="entry name" value="PDCD5-like_sf"/>
</dbReference>
<dbReference type="InterPro" id="IPR002836">
    <property type="entry name" value="PDCD5-like"/>
</dbReference>
<dbReference type="PIRSF" id="PIRSF015730">
    <property type="entry name" value="TFAR19"/>
    <property type="match status" value="1"/>
</dbReference>
<dbReference type="GO" id="GO:0005829">
    <property type="term" value="C:cytosol"/>
    <property type="evidence" value="ECO:0007669"/>
    <property type="project" value="TreeGrafter"/>
</dbReference>